<dbReference type="EMBL" id="JARAKH010000026">
    <property type="protein sequence ID" value="KAK8389897.1"/>
    <property type="molecule type" value="Genomic_DNA"/>
</dbReference>
<feature type="compositionally biased region" description="Polar residues" evidence="2">
    <location>
        <begin position="50"/>
        <end position="59"/>
    </location>
</feature>
<proteinExistence type="predicted"/>
<dbReference type="Proteomes" id="UP001487740">
    <property type="component" value="Unassembled WGS sequence"/>
</dbReference>
<evidence type="ECO:0000313" key="5">
    <source>
        <dbReference type="Proteomes" id="UP001487740"/>
    </source>
</evidence>
<keyword evidence="1" id="KW-0539">Nucleus</keyword>
<evidence type="ECO:0000313" key="4">
    <source>
        <dbReference type="EMBL" id="KAK8389897.1"/>
    </source>
</evidence>
<feature type="region of interest" description="Disordered" evidence="2">
    <location>
        <begin position="1"/>
        <end position="69"/>
    </location>
</feature>
<accession>A0AAW0TUE8</accession>
<evidence type="ECO:0000259" key="3">
    <source>
        <dbReference type="PROSITE" id="PS51031"/>
    </source>
</evidence>
<name>A0AAW0TUE8_SCYPA</name>
<keyword evidence="5" id="KW-1185">Reference proteome</keyword>
<gene>
    <name evidence="4" type="ORF">O3P69_012825</name>
</gene>
<evidence type="ECO:0000256" key="1">
    <source>
        <dbReference type="PROSITE-ProRule" id="PRU00371"/>
    </source>
</evidence>
<sequence length="141" mass="15621">MKEGRGNNAGSRRVTVAPHRRVGVQRMWLPKTRPHGNGAADDLAEGGNTEEVSATGSSHSSKKRKQPLPSDHLVLLQALAKTAYTSDHPDKPFLLSLLLDFKSVSQSAKLDVKIEFMNFLKRLCNHLLESPKKGGLLWREN</sequence>
<dbReference type="InterPro" id="IPR004210">
    <property type="entry name" value="BESS_motif"/>
</dbReference>
<comment type="subcellular location">
    <subcellularLocation>
        <location evidence="1">Nucleus</location>
    </subcellularLocation>
</comment>
<dbReference type="GO" id="GO:0005634">
    <property type="term" value="C:nucleus"/>
    <property type="evidence" value="ECO:0007669"/>
    <property type="project" value="UniProtKB-SubCell"/>
</dbReference>
<dbReference type="GO" id="GO:0003677">
    <property type="term" value="F:DNA binding"/>
    <property type="evidence" value="ECO:0007669"/>
    <property type="project" value="InterPro"/>
</dbReference>
<evidence type="ECO:0000256" key="2">
    <source>
        <dbReference type="SAM" id="MobiDB-lite"/>
    </source>
</evidence>
<organism evidence="4 5">
    <name type="scientific">Scylla paramamosain</name>
    <name type="common">Mud crab</name>
    <dbReference type="NCBI Taxonomy" id="85552"/>
    <lineage>
        <taxon>Eukaryota</taxon>
        <taxon>Metazoa</taxon>
        <taxon>Ecdysozoa</taxon>
        <taxon>Arthropoda</taxon>
        <taxon>Crustacea</taxon>
        <taxon>Multicrustacea</taxon>
        <taxon>Malacostraca</taxon>
        <taxon>Eumalacostraca</taxon>
        <taxon>Eucarida</taxon>
        <taxon>Decapoda</taxon>
        <taxon>Pleocyemata</taxon>
        <taxon>Brachyura</taxon>
        <taxon>Eubrachyura</taxon>
        <taxon>Portunoidea</taxon>
        <taxon>Portunidae</taxon>
        <taxon>Portuninae</taxon>
        <taxon>Scylla</taxon>
    </lineage>
</organism>
<feature type="domain" description="BESS" evidence="3">
    <location>
        <begin position="87"/>
        <end position="126"/>
    </location>
</feature>
<comment type="caution">
    <text evidence="4">The sequence shown here is derived from an EMBL/GenBank/DDBJ whole genome shotgun (WGS) entry which is preliminary data.</text>
</comment>
<dbReference type="PROSITE" id="PS51031">
    <property type="entry name" value="BESS"/>
    <property type="match status" value="1"/>
</dbReference>
<reference evidence="4 5" key="1">
    <citation type="submission" date="2023-03" db="EMBL/GenBank/DDBJ databases">
        <title>High-quality genome of Scylla paramamosain provides insights in environmental adaptation.</title>
        <authorList>
            <person name="Zhang L."/>
        </authorList>
    </citation>
    <scope>NUCLEOTIDE SEQUENCE [LARGE SCALE GENOMIC DNA]</scope>
    <source>
        <strain evidence="4">LZ_2023a</strain>
        <tissue evidence="4">Muscle</tissue>
    </source>
</reference>
<dbReference type="AlphaFoldDB" id="A0AAW0TUE8"/>
<protein>
    <recommendedName>
        <fullName evidence="3">BESS domain-containing protein</fullName>
    </recommendedName>
</protein>